<name>A0A644XCZ3_9ZZZZ</name>
<evidence type="ECO:0008006" key="2">
    <source>
        <dbReference type="Google" id="ProtNLM"/>
    </source>
</evidence>
<comment type="caution">
    <text evidence="1">The sequence shown here is derived from an EMBL/GenBank/DDBJ whole genome shotgun (WGS) entry which is preliminary data.</text>
</comment>
<dbReference type="SUPFAM" id="SSF56935">
    <property type="entry name" value="Porins"/>
    <property type="match status" value="1"/>
</dbReference>
<reference evidence="1" key="1">
    <citation type="submission" date="2019-08" db="EMBL/GenBank/DDBJ databases">
        <authorList>
            <person name="Kucharzyk K."/>
            <person name="Murdoch R.W."/>
            <person name="Higgins S."/>
            <person name="Loffler F."/>
        </authorList>
    </citation>
    <scope>NUCLEOTIDE SEQUENCE</scope>
</reference>
<evidence type="ECO:0000313" key="1">
    <source>
        <dbReference type="EMBL" id="MPM12063.1"/>
    </source>
</evidence>
<protein>
    <recommendedName>
        <fullName evidence="2">Outer membrane protein</fullName>
    </recommendedName>
</protein>
<accession>A0A644XCZ3</accession>
<gene>
    <name evidence="1" type="ORF">SDC9_58414</name>
</gene>
<organism evidence="1">
    <name type="scientific">bioreactor metagenome</name>
    <dbReference type="NCBI Taxonomy" id="1076179"/>
    <lineage>
        <taxon>unclassified sequences</taxon>
        <taxon>metagenomes</taxon>
        <taxon>ecological metagenomes</taxon>
    </lineage>
</organism>
<proteinExistence type="predicted"/>
<dbReference type="EMBL" id="VSSQ01001916">
    <property type="protein sequence ID" value="MPM12063.1"/>
    <property type="molecule type" value="Genomic_DNA"/>
</dbReference>
<sequence>MRKSFFFTLLLTVPLGLFANTPKTTLDIYGFIRNDFYYNSRQCEEGIDGVFHFFPKPIKLNLSGIDENAVAQANMLSIASRIGLNIKGEPILGAQSSGKIEADFAGFGVANYVVRIRHAYMQLKWESSTIQIGQTWHPMWGSVIPVTVSLNAGMPFQPFNRSPQLRFSHNLKKKFVFTGAAVYQMQYTSSGPKGFSPSYLRNSLIPEFFGGLEYKDEHWITGAGVDMKVIKPDDKSLSSISAIAYSQYTQDKFVAKARLTVGQNLSDQLLANGYGKTYNSSTREYGYTNQNILSSWVNLVYGRKWQISLFGGYAQNLGSSMELHDDNGLITVYSRGFYTDTQEMINSMFRVSPTLIFNLPSFSFGVEYNLTGVTYGTIQTNGKTAHNYTVNNHRVIGSVSYFF</sequence>
<dbReference type="AlphaFoldDB" id="A0A644XCZ3"/>